<keyword evidence="2" id="KW-0547">Nucleotide-binding</keyword>
<evidence type="ECO:0000259" key="1">
    <source>
        <dbReference type="Pfam" id="PF02518"/>
    </source>
</evidence>
<evidence type="ECO:0000313" key="2">
    <source>
        <dbReference type="EMBL" id="MDE8697869.1"/>
    </source>
</evidence>
<accession>A0AAW6MCX7</accession>
<dbReference type="Gene3D" id="3.30.565.10">
    <property type="entry name" value="Histidine kinase-like ATPase, C-terminal domain"/>
    <property type="match status" value="1"/>
</dbReference>
<dbReference type="AlphaFoldDB" id="A0AAW6MCX7"/>
<name>A0AAW6MCX7_9BACE</name>
<dbReference type="Pfam" id="PF02518">
    <property type="entry name" value="HATPase_c"/>
    <property type="match status" value="1"/>
</dbReference>
<dbReference type="SUPFAM" id="SSF55874">
    <property type="entry name" value="ATPase domain of HSP90 chaperone/DNA topoisomerase II/histidine kinase"/>
    <property type="match status" value="1"/>
</dbReference>
<organism evidence="2 3">
    <name type="scientific">Bacteroides cellulosilyticus</name>
    <dbReference type="NCBI Taxonomy" id="246787"/>
    <lineage>
        <taxon>Bacteria</taxon>
        <taxon>Pseudomonadati</taxon>
        <taxon>Bacteroidota</taxon>
        <taxon>Bacteroidia</taxon>
        <taxon>Bacteroidales</taxon>
        <taxon>Bacteroidaceae</taxon>
        <taxon>Bacteroides</taxon>
    </lineage>
</organism>
<feature type="non-terminal residue" evidence="2">
    <location>
        <position position="1"/>
    </location>
</feature>
<dbReference type="InterPro" id="IPR003594">
    <property type="entry name" value="HATPase_dom"/>
</dbReference>
<proteinExistence type="predicted"/>
<protein>
    <submittedName>
        <fullName evidence="2">ATP-binding protein</fullName>
    </submittedName>
</protein>
<dbReference type="GO" id="GO:0005524">
    <property type="term" value="F:ATP binding"/>
    <property type="evidence" value="ECO:0007669"/>
    <property type="project" value="UniProtKB-KW"/>
</dbReference>
<gene>
    <name evidence="2" type="ORF">PZH42_27890</name>
</gene>
<feature type="domain" description="Histidine kinase/HSP90-like ATPase" evidence="1">
    <location>
        <begin position="9"/>
        <end position="47"/>
    </location>
</feature>
<comment type="caution">
    <text evidence="2">The sequence shown here is derived from an EMBL/GenBank/DDBJ whole genome shotgun (WGS) entry which is preliminary data.</text>
</comment>
<dbReference type="Proteomes" id="UP001221924">
    <property type="component" value="Unassembled WGS sequence"/>
</dbReference>
<reference evidence="2" key="1">
    <citation type="submission" date="2023-03" db="EMBL/GenBank/DDBJ databases">
        <title>DFI Biobank Strains.</title>
        <authorList>
            <person name="Mostad J."/>
            <person name="Paddock L."/>
            <person name="Medina S."/>
            <person name="Waligurski E."/>
            <person name="Barat B."/>
            <person name="Smith R."/>
            <person name="Burgo V."/>
            <person name="Metcalfe C."/>
            <person name="Woodson C."/>
            <person name="Sundararajan A."/>
            <person name="Ramaswamy R."/>
            <person name="Lin H."/>
            <person name="Pamer E.G."/>
        </authorList>
    </citation>
    <scope>NUCLEOTIDE SEQUENCE</scope>
    <source>
        <strain evidence="2">DFI.9.5</strain>
    </source>
</reference>
<evidence type="ECO:0000313" key="3">
    <source>
        <dbReference type="Proteomes" id="UP001221924"/>
    </source>
</evidence>
<sequence>PYTKVKDLKEGDGLGLPICSLIATKMNGSLTLDSSYTKGCRFVLELHT</sequence>
<dbReference type="InterPro" id="IPR036890">
    <property type="entry name" value="HATPase_C_sf"/>
</dbReference>
<dbReference type="EMBL" id="JARFID010000383">
    <property type="protein sequence ID" value="MDE8697869.1"/>
    <property type="molecule type" value="Genomic_DNA"/>
</dbReference>
<keyword evidence="2" id="KW-0067">ATP-binding</keyword>
<dbReference type="RefSeq" id="WP_275202939.1">
    <property type="nucleotide sequence ID" value="NZ_JARFID010000383.1"/>
</dbReference>